<proteinExistence type="predicted"/>
<evidence type="ECO:0000313" key="1">
    <source>
        <dbReference type="EMBL" id="KAJ9108885.1"/>
    </source>
</evidence>
<protein>
    <submittedName>
        <fullName evidence="1">Uncharacterized protein</fullName>
    </submittedName>
</protein>
<comment type="caution">
    <text evidence="1">The sequence shown here is derived from an EMBL/GenBank/DDBJ whole genome shotgun (WGS) entry which is preliminary data.</text>
</comment>
<dbReference type="Proteomes" id="UP001227268">
    <property type="component" value="Unassembled WGS sequence"/>
</dbReference>
<accession>A0ACC2WCM3</accession>
<organism evidence="1 2">
    <name type="scientific">Naganishia friedmannii</name>
    <dbReference type="NCBI Taxonomy" id="89922"/>
    <lineage>
        <taxon>Eukaryota</taxon>
        <taxon>Fungi</taxon>
        <taxon>Dikarya</taxon>
        <taxon>Basidiomycota</taxon>
        <taxon>Agaricomycotina</taxon>
        <taxon>Tremellomycetes</taxon>
        <taxon>Filobasidiales</taxon>
        <taxon>Filobasidiaceae</taxon>
        <taxon>Naganishia</taxon>
    </lineage>
</organism>
<keyword evidence="2" id="KW-1185">Reference proteome</keyword>
<reference evidence="1" key="1">
    <citation type="submission" date="2023-04" db="EMBL/GenBank/DDBJ databases">
        <title>Draft Genome sequencing of Naganishia species isolated from polar environments using Oxford Nanopore Technology.</title>
        <authorList>
            <person name="Leo P."/>
            <person name="Venkateswaran K."/>
        </authorList>
    </citation>
    <scope>NUCLEOTIDE SEQUENCE</scope>
    <source>
        <strain evidence="1">MNA-CCFEE 5423</strain>
    </source>
</reference>
<gene>
    <name evidence="1" type="ORF">QFC21_000206</name>
</gene>
<evidence type="ECO:0000313" key="2">
    <source>
        <dbReference type="Proteomes" id="UP001227268"/>
    </source>
</evidence>
<dbReference type="EMBL" id="JASBWT010000001">
    <property type="protein sequence ID" value="KAJ9108885.1"/>
    <property type="molecule type" value="Genomic_DNA"/>
</dbReference>
<sequence>MSQIAQDSPSRNNNVTEQPQTPLSALSKAFPSDIHSVAEDITLDLSAAGTPANTTITPGRPMFDPSSPFVAKLMDTPTYMFLPRTVDNRMRAKLFGQGLDGGFLVSPMTAGINSTVKKHVPSSSLKANLRPDPRIYNEDNEDPFGEESMQSLGWSRQPLSTPIAEEDRPMFGTSVGLGSGPAEVDSINASGAASPVVISTPSKYPASLGTGVAPLLRNRSRIMHSHAPVATPCENQPVARTLPEEMQQRTTYLNPMTAPAMQHSLSASATLQQHGQGSYQQAASQYFPKTYPVTTDLTIAKVKAPLTLSQVPKRNKLNRTAMSRSLSMNNAGDSAPSSAFTHQPLTRMPSGSLASSSLATASPLENTPESPQLFPVGAGKTIYTRRNVSNASAVSTSTQRSSAALTSSSKVHDSRNANTYDTSAQPALDTPILEYSLASPAFSAHGQSPWLTTPAIGPDSSSSATNSFQVQQKSYAPFASGSGLAIQMPHGVLPVEAPPLWQDGQPVSRFSSYTQLQGGHNQDLRVVTPMSHGFDYSNQYQPVMYAPPMGMSYMPYPAQATGYWLMSSGPSAQSPGPPPVSFGVMPGNARHVSTPYLVHDIAIMEEGRDVQMARSLSHGYVPIVHQASYIQSFGAESHVVIPGPSLPTKPSLCSGPPPMITQPPPSSKSMINTMTSIGEEAENGPAGDSKLKRVRYPSIGKRLRPGPRPKLRRREDLAKVELQGDMNQAGRTATTSMPPLCKVELEAVLPSLKVGDQISPTRQHPLSATKRHHPYGAATSLSKEFLESCYSPLIIVEQGSDSAPCKRYRCDIDNCGRIFPRKSAIHSHVQTHLEDKPFVCTELECNAAFVRQHDLRRHARIHLGTKPFQCPCGKGFARGDALMRHRQRGICDGSVVPQRDAQRNRSKTLESEGLKAL</sequence>
<name>A0ACC2WCM3_9TREE</name>